<dbReference type="Pfam" id="PF00295">
    <property type="entry name" value="Glyco_hydro_28"/>
    <property type="match status" value="1"/>
</dbReference>
<keyword evidence="2 4" id="KW-0378">Hydrolase</keyword>
<evidence type="ECO:0000256" key="4">
    <source>
        <dbReference type="RuleBase" id="RU361169"/>
    </source>
</evidence>
<dbReference type="GO" id="GO:0004650">
    <property type="term" value="F:polygalacturonase activity"/>
    <property type="evidence" value="ECO:0007669"/>
    <property type="project" value="InterPro"/>
</dbReference>
<evidence type="ECO:0000313" key="6">
    <source>
        <dbReference type="Proteomes" id="UP000436088"/>
    </source>
</evidence>
<dbReference type="Proteomes" id="UP000436088">
    <property type="component" value="Unassembled WGS sequence"/>
</dbReference>
<organism evidence="5 6">
    <name type="scientific">Hibiscus syriacus</name>
    <name type="common">Rose of Sharon</name>
    <dbReference type="NCBI Taxonomy" id="106335"/>
    <lineage>
        <taxon>Eukaryota</taxon>
        <taxon>Viridiplantae</taxon>
        <taxon>Streptophyta</taxon>
        <taxon>Embryophyta</taxon>
        <taxon>Tracheophyta</taxon>
        <taxon>Spermatophyta</taxon>
        <taxon>Magnoliopsida</taxon>
        <taxon>eudicotyledons</taxon>
        <taxon>Gunneridae</taxon>
        <taxon>Pentapetalae</taxon>
        <taxon>rosids</taxon>
        <taxon>malvids</taxon>
        <taxon>Malvales</taxon>
        <taxon>Malvaceae</taxon>
        <taxon>Malvoideae</taxon>
        <taxon>Hibiscus</taxon>
    </lineage>
</organism>
<dbReference type="InterPro" id="IPR000743">
    <property type="entry name" value="Glyco_hydro_28"/>
</dbReference>
<dbReference type="Gene3D" id="2.160.20.10">
    <property type="entry name" value="Single-stranded right-handed beta-helix, Pectin lyase-like"/>
    <property type="match status" value="2"/>
</dbReference>
<comment type="caution">
    <text evidence="5">The sequence shown here is derived from an EMBL/GenBank/DDBJ whole genome shotgun (WGS) entry which is preliminary data.</text>
</comment>
<dbReference type="GO" id="GO:0016829">
    <property type="term" value="F:lyase activity"/>
    <property type="evidence" value="ECO:0007669"/>
    <property type="project" value="UniProtKB-KW"/>
</dbReference>
<evidence type="ECO:0000256" key="2">
    <source>
        <dbReference type="ARBA" id="ARBA00022801"/>
    </source>
</evidence>
<sequence length="624" mass="69769">MIGKAWPGQTMSEGRAFKFNTTEFGAVGDGVMDNTTAFERAVLAISKLGKKGGARFNVPPGKWLTTPFNLTSHVTLFLAEDAEILGIQDENRWPLMPPLPSYGYGREHRGPRYGSLIHDQNLTYVIITGNIGTINGHGQSWWKKYRQKLLNHTRGPLVQIMWSNDIVIANITLRDSLFWTFHPYDSKNVMVQNVTILAPVFEAPNTDGIDPAEHIHNANVSISSEMSGGVSNVTVENLIVWSSRRAVRIYTAAGRGEYVLGDLLTVSLLDLVLLDPLVLESSLSIEEPSEAGVQMIAFSDLKYKVWSDLTTSMICLNSKLLCYYWLPSEKGFLRGTLGSGMKTLAGSVAVANSSDRFSTDCKLVIHKMSLRRGHRTSFGHSRVVRFADSVDEIYVEPPSPIDDPTSPTPTDMPHVSGIGLTTPIRGAIVTERESTRVVLYENIGRLVALLVETRLRPRISTGDMTVSKYEIEFLKLLKYGFSLDEVFDIIVGRAKDTEKVEVFAPDIDRVDRDRSRKPSGQSVYFARPDKRTRTVSHQITPIDQTPAQTPIRSQTSVQTPDRIHNQDRTFGSVSRVDSRARLQSRWPYVSEARQPVLVYATRRSDRVEPETSACTETLFSLRVY</sequence>
<dbReference type="EMBL" id="VEPZ02000174">
    <property type="protein sequence ID" value="KAE8731984.1"/>
    <property type="molecule type" value="Genomic_DNA"/>
</dbReference>
<name>A0A6A3CU08_HIBSY</name>
<evidence type="ECO:0000256" key="1">
    <source>
        <dbReference type="ARBA" id="ARBA00008834"/>
    </source>
</evidence>
<dbReference type="PANTHER" id="PTHR31339">
    <property type="entry name" value="PECTIN LYASE-RELATED"/>
    <property type="match status" value="1"/>
</dbReference>
<evidence type="ECO:0000256" key="3">
    <source>
        <dbReference type="ARBA" id="ARBA00023295"/>
    </source>
</evidence>
<comment type="similarity">
    <text evidence="1 4">Belongs to the glycosyl hydrolase 28 family.</text>
</comment>
<dbReference type="AlphaFoldDB" id="A0A6A3CU08"/>
<dbReference type="SUPFAM" id="SSF51126">
    <property type="entry name" value="Pectin lyase-like"/>
    <property type="match status" value="1"/>
</dbReference>
<dbReference type="InterPro" id="IPR011050">
    <property type="entry name" value="Pectin_lyase_fold/virulence"/>
</dbReference>
<keyword evidence="3 4" id="KW-0326">Glycosidase</keyword>
<dbReference type="InterPro" id="IPR051801">
    <property type="entry name" value="GH28_Enzymes"/>
</dbReference>
<protein>
    <submittedName>
        <fullName evidence="5">Pectin lyase-like superfamily protein isoform 2</fullName>
    </submittedName>
</protein>
<gene>
    <name evidence="5" type="ORF">F3Y22_tig00002317pilonHSYRG00121</name>
</gene>
<evidence type="ECO:0000313" key="5">
    <source>
        <dbReference type="EMBL" id="KAE8731984.1"/>
    </source>
</evidence>
<proteinExistence type="inferred from homology"/>
<accession>A0A6A3CU08</accession>
<keyword evidence="6" id="KW-1185">Reference proteome</keyword>
<dbReference type="PANTHER" id="PTHR31339:SF44">
    <property type="entry name" value="PECTIN LYASE-LIKE SUPERFAMILY PROTEIN"/>
    <property type="match status" value="1"/>
</dbReference>
<dbReference type="InterPro" id="IPR012334">
    <property type="entry name" value="Pectin_lyas_fold"/>
</dbReference>
<reference evidence="5" key="1">
    <citation type="submission" date="2019-09" db="EMBL/GenBank/DDBJ databases">
        <title>Draft genome information of white flower Hibiscus syriacus.</title>
        <authorList>
            <person name="Kim Y.-M."/>
        </authorList>
    </citation>
    <scope>NUCLEOTIDE SEQUENCE [LARGE SCALE GENOMIC DNA]</scope>
    <source>
        <strain evidence="5">YM2019G1</strain>
    </source>
</reference>
<dbReference type="GO" id="GO:0005975">
    <property type="term" value="P:carbohydrate metabolic process"/>
    <property type="evidence" value="ECO:0007669"/>
    <property type="project" value="InterPro"/>
</dbReference>